<sequence>MCYFGKRRATSQEIGADITIQDIDIAHRVPARKCGSQRPIICKFTRHIAREKVMEKRRDICKVSTMKIGLSGNYSRVDHRLMVNKLKNFGISGTLLNWFEDYLSNCHQRVTALGKTSHPLLVLSGVPQGSILGPLLFLVYVNDLPHATSSSSIAVYTDDTNITLMILHVIVQSELYKTLSISKMIWMVLMNGAKNGEWT</sequence>
<protein>
    <submittedName>
        <fullName evidence="1">Uncharacterized protein</fullName>
    </submittedName>
</protein>
<dbReference type="PANTHER" id="PTHR33332">
    <property type="entry name" value="REVERSE TRANSCRIPTASE DOMAIN-CONTAINING PROTEIN"/>
    <property type="match status" value="1"/>
</dbReference>
<dbReference type="PROSITE" id="PS50878">
    <property type="entry name" value="RT_POL"/>
    <property type="match status" value="1"/>
</dbReference>
<dbReference type="AlphaFoldDB" id="A0A7D9L5A5"/>
<dbReference type="EMBL" id="CACRXK020013987">
    <property type="protein sequence ID" value="CAB4026059.1"/>
    <property type="molecule type" value="Genomic_DNA"/>
</dbReference>
<evidence type="ECO:0000313" key="1">
    <source>
        <dbReference type="EMBL" id="CAB4026059.1"/>
    </source>
</evidence>
<dbReference type="InterPro" id="IPR000477">
    <property type="entry name" value="RT_dom"/>
</dbReference>
<accession>A0A7D9L5A5</accession>
<evidence type="ECO:0000313" key="2">
    <source>
        <dbReference type="Proteomes" id="UP001152795"/>
    </source>
</evidence>
<gene>
    <name evidence="1" type="ORF">PACLA_8A044029</name>
</gene>
<keyword evidence="2" id="KW-1185">Reference proteome</keyword>
<dbReference type="Pfam" id="PF00078">
    <property type="entry name" value="RVT_1"/>
    <property type="match status" value="1"/>
</dbReference>
<organism evidence="1 2">
    <name type="scientific">Paramuricea clavata</name>
    <name type="common">Red gorgonian</name>
    <name type="synonym">Violescent sea-whip</name>
    <dbReference type="NCBI Taxonomy" id="317549"/>
    <lineage>
        <taxon>Eukaryota</taxon>
        <taxon>Metazoa</taxon>
        <taxon>Cnidaria</taxon>
        <taxon>Anthozoa</taxon>
        <taxon>Octocorallia</taxon>
        <taxon>Malacalcyonacea</taxon>
        <taxon>Plexauridae</taxon>
        <taxon>Paramuricea</taxon>
    </lineage>
</organism>
<comment type="caution">
    <text evidence="1">The sequence shown here is derived from an EMBL/GenBank/DDBJ whole genome shotgun (WGS) entry which is preliminary data.</text>
</comment>
<dbReference type="Proteomes" id="UP001152795">
    <property type="component" value="Unassembled WGS sequence"/>
</dbReference>
<reference evidence="1" key="1">
    <citation type="submission" date="2020-04" db="EMBL/GenBank/DDBJ databases">
        <authorList>
            <person name="Alioto T."/>
            <person name="Alioto T."/>
            <person name="Gomez Garrido J."/>
        </authorList>
    </citation>
    <scope>NUCLEOTIDE SEQUENCE</scope>
    <source>
        <strain evidence="1">A484AB</strain>
    </source>
</reference>
<proteinExistence type="predicted"/>
<name>A0A7D9L5A5_PARCT</name>